<protein>
    <submittedName>
        <fullName evidence="2">DUF1496 domain-containing protein</fullName>
    </submittedName>
</protein>
<dbReference type="RefSeq" id="WP_129938218.1">
    <property type="nucleotide sequence ID" value="NZ_CAMIPQ010000001.1"/>
</dbReference>
<comment type="caution">
    <text evidence="2">The sequence shown here is derived from an EMBL/GenBank/DDBJ whole genome shotgun (WGS) entry which is preliminary data.</text>
</comment>
<evidence type="ECO:0000313" key="2">
    <source>
        <dbReference type="EMBL" id="MBI6181332.1"/>
    </source>
</evidence>
<dbReference type="InterPro" id="IPR009971">
    <property type="entry name" value="DUF1496"/>
</dbReference>
<dbReference type="Proteomes" id="UP000639004">
    <property type="component" value="Unassembled WGS sequence"/>
</dbReference>
<sequence>MNYGLLMLASGALLFCSTAAIANRGDVDVVVPVSPEIWGTAKNAATQPTAQPCVRCCIYQDKNYSEGAVLKVEGEALQCVRDPNVVGTNPLIWVRLKK</sequence>
<dbReference type="EMBL" id="JAEHSL010000009">
    <property type="protein sequence ID" value="MBI6181332.1"/>
    <property type="molecule type" value="Genomic_DNA"/>
</dbReference>
<reference evidence="2 3" key="1">
    <citation type="submission" date="2020-12" db="EMBL/GenBank/DDBJ databases">
        <title>Enhanced detection system for hospital associated transmission using whole genome sequencing surveillance.</title>
        <authorList>
            <person name="Harrison L.H."/>
            <person name="Van Tyne D."/>
            <person name="Marsh J.W."/>
            <person name="Griffith M.P."/>
            <person name="Snyder D.J."/>
            <person name="Cooper V.S."/>
            <person name="Mustapha M."/>
        </authorList>
    </citation>
    <scope>NUCLEOTIDE SEQUENCE [LARGE SCALE GENOMIC DNA]</scope>
    <source>
        <strain evidence="2 3">SER00238</strain>
    </source>
</reference>
<evidence type="ECO:0000313" key="3">
    <source>
        <dbReference type="Proteomes" id="UP000639004"/>
    </source>
</evidence>
<keyword evidence="1" id="KW-0732">Signal</keyword>
<name>A0ABS0TT94_SERPR</name>
<gene>
    <name evidence="2" type="ORF">JEQ07_13105</name>
</gene>
<accession>A0ABS0TT94</accession>
<keyword evidence="3" id="KW-1185">Reference proteome</keyword>
<proteinExistence type="predicted"/>
<dbReference type="Pfam" id="PF07383">
    <property type="entry name" value="DUF1496"/>
    <property type="match status" value="1"/>
</dbReference>
<feature type="chain" id="PRO_5046896172" evidence="1">
    <location>
        <begin position="23"/>
        <end position="98"/>
    </location>
</feature>
<evidence type="ECO:0000256" key="1">
    <source>
        <dbReference type="SAM" id="SignalP"/>
    </source>
</evidence>
<organism evidence="2 3">
    <name type="scientific">Serratia proteamaculans</name>
    <dbReference type="NCBI Taxonomy" id="28151"/>
    <lineage>
        <taxon>Bacteria</taxon>
        <taxon>Pseudomonadati</taxon>
        <taxon>Pseudomonadota</taxon>
        <taxon>Gammaproteobacteria</taxon>
        <taxon>Enterobacterales</taxon>
        <taxon>Yersiniaceae</taxon>
        <taxon>Serratia</taxon>
    </lineage>
</organism>
<feature type="signal peptide" evidence="1">
    <location>
        <begin position="1"/>
        <end position="22"/>
    </location>
</feature>